<dbReference type="RefSeq" id="XP_013246435.1">
    <property type="nucleotide sequence ID" value="XM_013390981.1"/>
</dbReference>
<evidence type="ECO:0000256" key="1">
    <source>
        <dbReference type="SAM" id="MobiDB-lite"/>
    </source>
</evidence>
<feature type="region of interest" description="Disordered" evidence="1">
    <location>
        <begin position="114"/>
        <end position="133"/>
    </location>
</feature>
<dbReference type="InParanoid" id="A0A066WIB1"/>
<dbReference type="OMA" id="AWHEGAP"/>
<protein>
    <submittedName>
        <fullName evidence="3">Uncharacterized protein</fullName>
    </submittedName>
</protein>
<gene>
    <name evidence="3" type="ORF">K437DRAFT_252943</name>
</gene>
<accession>A0A066WIB1</accession>
<dbReference type="PANTHER" id="PTHR37487">
    <property type="entry name" value="CHROMOSOME 1, WHOLE GENOME SHOTGUN SEQUENCE"/>
    <property type="match status" value="1"/>
</dbReference>
<sequence>MRYLAALALSSLGALPILAQSALTVNTPSNLIVCIPSLIQWSGGTGPYYLTANAGGSSSDVLATFVNGENVTSYTWTVDLAAGTAVTMGIRDATGATNFAQQVTVQAGSSTTCLNSSGSGSTSDSSSSTLSSLARESLGTESGALASTSNSSRTSARSTSTRATSAASSATQATSSVAANTFVSNEAAGALFGKSTRISVAMVALVVLVVPAALV</sequence>
<feature type="compositionally biased region" description="Low complexity" evidence="1">
    <location>
        <begin position="146"/>
        <end position="170"/>
    </location>
</feature>
<dbReference type="Proteomes" id="UP000027361">
    <property type="component" value="Unassembled WGS sequence"/>
</dbReference>
<evidence type="ECO:0000313" key="4">
    <source>
        <dbReference type="Proteomes" id="UP000027361"/>
    </source>
</evidence>
<dbReference type="STRING" id="1037660.A0A066WIB1"/>
<keyword evidence="2" id="KW-0732">Signal</keyword>
<evidence type="ECO:0000256" key="2">
    <source>
        <dbReference type="SAM" id="SignalP"/>
    </source>
</evidence>
<feature type="chain" id="PRO_5001632937" evidence="2">
    <location>
        <begin position="20"/>
        <end position="215"/>
    </location>
</feature>
<dbReference type="EMBL" id="JMSN01000001">
    <property type="protein sequence ID" value="KDN53576.1"/>
    <property type="molecule type" value="Genomic_DNA"/>
</dbReference>
<feature type="signal peptide" evidence="2">
    <location>
        <begin position="1"/>
        <end position="19"/>
    </location>
</feature>
<evidence type="ECO:0000313" key="3">
    <source>
        <dbReference type="EMBL" id="KDN53576.1"/>
    </source>
</evidence>
<feature type="region of interest" description="Disordered" evidence="1">
    <location>
        <begin position="140"/>
        <end position="170"/>
    </location>
</feature>
<comment type="caution">
    <text evidence="3">The sequence shown here is derived from an EMBL/GenBank/DDBJ whole genome shotgun (WGS) entry which is preliminary data.</text>
</comment>
<dbReference type="GeneID" id="25263443"/>
<organism evidence="3 4">
    <name type="scientific">Tilletiaria anomala (strain ATCC 24038 / CBS 436.72 / UBC 951)</name>
    <dbReference type="NCBI Taxonomy" id="1037660"/>
    <lineage>
        <taxon>Eukaryota</taxon>
        <taxon>Fungi</taxon>
        <taxon>Dikarya</taxon>
        <taxon>Basidiomycota</taxon>
        <taxon>Ustilaginomycotina</taxon>
        <taxon>Exobasidiomycetes</taxon>
        <taxon>Georgefischeriales</taxon>
        <taxon>Tilletiariaceae</taxon>
        <taxon>Tilletiaria</taxon>
    </lineage>
</organism>
<dbReference type="HOGENOM" id="CLU_063099_2_2_1"/>
<dbReference type="PANTHER" id="PTHR37487:SF2">
    <property type="entry name" value="EXPRESSED PROTEIN"/>
    <property type="match status" value="1"/>
</dbReference>
<dbReference type="OrthoDB" id="3362246at2759"/>
<reference evidence="3 4" key="1">
    <citation type="submission" date="2014-05" db="EMBL/GenBank/DDBJ databases">
        <title>Draft genome sequence of a rare smut relative, Tilletiaria anomala UBC 951.</title>
        <authorList>
            <consortium name="DOE Joint Genome Institute"/>
            <person name="Toome M."/>
            <person name="Kuo A."/>
            <person name="Henrissat B."/>
            <person name="Lipzen A."/>
            <person name="Tritt A."/>
            <person name="Yoshinaga Y."/>
            <person name="Zane M."/>
            <person name="Barry K."/>
            <person name="Grigoriev I.V."/>
            <person name="Spatafora J.W."/>
            <person name="Aimea M.C."/>
        </authorList>
    </citation>
    <scope>NUCLEOTIDE SEQUENCE [LARGE SCALE GENOMIC DNA]</scope>
    <source>
        <strain evidence="3 4">UBC 951</strain>
    </source>
</reference>
<name>A0A066WIB1_TILAU</name>
<dbReference type="AlphaFoldDB" id="A0A066WIB1"/>
<proteinExistence type="predicted"/>
<keyword evidence="4" id="KW-1185">Reference proteome</keyword>